<dbReference type="RefSeq" id="WP_263036519.1">
    <property type="nucleotide sequence ID" value="NZ_JAOTPL010000001.1"/>
</dbReference>
<dbReference type="Proteomes" id="UP001209317">
    <property type="component" value="Unassembled WGS sequence"/>
</dbReference>
<organism evidence="7 8">
    <name type="scientific">Haoranjiania flava</name>
    <dbReference type="NCBI Taxonomy" id="1856322"/>
    <lineage>
        <taxon>Bacteria</taxon>
        <taxon>Pseudomonadati</taxon>
        <taxon>Bacteroidota</taxon>
        <taxon>Chitinophagia</taxon>
        <taxon>Chitinophagales</taxon>
        <taxon>Chitinophagaceae</taxon>
        <taxon>Haoranjiania</taxon>
    </lineage>
</organism>
<dbReference type="GO" id="GO:0016020">
    <property type="term" value="C:membrane"/>
    <property type="evidence" value="ECO:0007669"/>
    <property type="project" value="UniProtKB-SubCell"/>
</dbReference>
<keyword evidence="8" id="KW-1185">Reference proteome</keyword>
<accession>A0AAE3IMG8</accession>
<dbReference type="PANTHER" id="PTHR14948">
    <property type="entry name" value="NG5"/>
    <property type="match status" value="1"/>
</dbReference>
<evidence type="ECO:0000256" key="6">
    <source>
        <dbReference type="SAM" id="Phobius"/>
    </source>
</evidence>
<dbReference type="PANTHER" id="PTHR14948:SF44">
    <property type="entry name" value="PROLINE-RICH TRANSMEMBRANE PROTEIN 1-LIKE"/>
    <property type="match status" value="1"/>
</dbReference>
<evidence type="ECO:0000256" key="2">
    <source>
        <dbReference type="ARBA" id="ARBA00022692"/>
    </source>
</evidence>
<keyword evidence="2 6" id="KW-0812">Transmembrane</keyword>
<protein>
    <submittedName>
        <fullName evidence="7">CD225/dispanin family protein</fullName>
    </submittedName>
</protein>
<gene>
    <name evidence="7" type="ORF">OD355_00720</name>
</gene>
<evidence type="ECO:0000313" key="7">
    <source>
        <dbReference type="EMBL" id="MCU7693031.1"/>
    </source>
</evidence>
<evidence type="ECO:0000256" key="5">
    <source>
        <dbReference type="SAM" id="MobiDB-lite"/>
    </source>
</evidence>
<proteinExistence type="predicted"/>
<evidence type="ECO:0000256" key="3">
    <source>
        <dbReference type="ARBA" id="ARBA00022989"/>
    </source>
</evidence>
<dbReference type="InterPro" id="IPR007593">
    <property type="entry name" value="CD225/Dispanin_fam"/>
</dbReference>
<dbReference type="Pfam" id="PF04505">
    <property type="entry name" value="CD225"/>
    <property type="match status" value="1"/>
</dbReference>
<reference evidence="7" key="1">
    <citation type="submission" date="2022-10" db="EMBL/GenBank/DDBJ databases">
        <authorList>
            <person name="Kim H.S."/>
            <person name="Kim J.-S."/>
            <person name="Suh M.K."/>
            <person name="Eom M.K."/>
            <person name="Lee J.-S."/>
        </authorList>
    </citation>
    <scope>NUCLEOTIDE SEQUENCE</scope>
    <source>
        <strain evidence="7">LIP-5</strain>
    </source>
</reference>
<dbReference type="EMBL" id="JAOTPL010000001">
    <property type="protein sequence ID" value="MCU7693031.1"/>
    <property type="molecule type" value="Genomic_DNA"/>
</dbReference>
<feature type="region of interest" description="Disordered" evidence="5">
    <location>
        <begin position="1"/>
        <end position="30"/>
    </location>
</feature>
<evidence type="ECO:0000313" key="8">
    <source>
        <dbReference type="Proteomes" id="UP001209317"/>
    </source>
</evidence>
<keyword evidence="3 6" id="KW-1133">Transmembrane helix</keyword>
<comment type="caution">
    <text evidence="7">The sequence shown here is derived from an EMBL/GenBank/DDBJ whole genome shotgun (WGS) entry which is preliminary data.</text>
</comment>
<dbReference type="InterPro" id="IPR051423">
    <property type="entry name" value="CD225/Dispanin"/>
</dbReference>
<comment type="subcellular location">
    <subcellularLocation>
        <location evidence="1">Membrane</location>
    </subcellularLocation>
</comment>
<evidence type="ECO:0000256" key="1">
    <source>
        <dbReference type="ARBA" id="ARBA00004370"/>
    </source>
</evidence>
<sequence length="123" mass="13567">MYTSNEGGAQQHYPPPPNSPHAPYLGQQTNLPRTPPKSWLIESILVTIFCCSYFPITIIGIVYATKVESRFYAGDYEGALAASREAARWTKIGFFGSILLAVIIPLMVIFGVISTAYFANVFN</sequence>
<evidence type="ECO:0000256" key="4">
    <source>
        <dbReference type="ARBA" id="ARBA00023136"/>
    </source>
</evidence>
<keyword evidence="4 6" id="KW-0472">Membrane</keyword>
<dbReference type="AlphaFoldDB" id="A0AAE3IMG8"/>
<feature type="transmembrane region" description="Helical" evidence="6">
    <location>
        <begin position="39"/>
        <end position="64"/>
    </location>
</feature>
<name>A0AAE3IMG8_9BACT</name>
<feature type="transmembrane region" description="Helical" evidence="6">
    <location>
        <begin position="92"/>
        <end position="119"/>
    </location>
</feature>